<proteinExistence type="predicted"/>
<keyword evidence="1" id="KW-0812">Transmembrane</keyword>
<keyword evidence="3" id="KW-1185">Reference proteome</keyword>
<dbReference type="Proteomes" id="UP000223069">
    <property type="component" value="Segment"/>
</dbReference>
<evidence type="ECO:0000256" key="1">
    <source>
        <dbReference type="SAM" id="Phobius"/>
    </source>
</evidence>
<gene>
    <name evidence="2" type="ORF">phiSHEF4_59</name>
</gene>
<feature type="transmembrane region" description="Helical" evidence="1">
    <location>
        <begin position="18"/>
        <end position="38"/>
    </location>
</feature>
<evidence type="ECO:0000313" key="3">
    <source>
        <dbReference type="Proteomes" id="UP000223069"/>
    </source>
</evidence>
<reference evidence="2 3" key="1">
    <citation type="submission" date="2017-08" db="EMBL/GenBank/DDBJ databases">
        <title>Sequence of Bacteriophage phiSHEF4, isolated from wastewater withtarget organism Enterococcus faecalis EF3.</title>
        <authorList>
            <person name="Stafford G.P."/>
            <person name="Al-Zubidi M.I."/>
        </authorList>
    </citation>
    <scope>NUCLEOTIDE SEQUENCE [LARGE SCALE GENOMIC DNA]</scope>
</reference>
<sequence length="67" mass="7170">MFCGKMGYIGGVNMQNPVWLVVIFYVLGMLSLVTAMFFTGLVSGLVALAVALLIPAVILYKELGEGE</sequence>
<keyword evidence="1" id="KW-0472">Membrane</keyword>
<organism evidence="2 3">
    <name type="scientific">Enterococcus phage phiSHEF4</name>
    <dbReference type="NCBI Taxonomy" id="2030923"/>
    <lineage>
        <taxon>Viruses</taxon>
        <taxon>Duplodnaviria</taxon>
        <taxon>Heunggongvirae</taxon>
        <taxon>Uroviricota</taxon>
        <taxon>Caudoviricetes</taxon>
        <taxon>Efquatrovirus</taxon>
        <taxon>Efquatrovirus SHEF4</taxon>
    </lineage>
</organism>
<dbReference type="OrthoDB" id="27091at10239"/>
<keyword evidence="1" id="KW-1133">Transmembrane helix</keyword>
<dbReference type="EMBL" id="MF678789">
    <property type="protein sequence ID" value="ASZ75652.1"/>
    <property type="molecule type" value="Genomic_DNA"/>
</dbReference>
<feature type="transmembrane region" description="Helical" evidence="1">
    <location>
        <begin position="44"/>
        <end position="60"/>
    </location>
</feature>
<name>A0A249XUP6_9CAUD</name>
<protein>
    <submittedName>
        <fullName evidence="2">Uncharacterized protein</fullName>
    </submittedName>
</protein>
<accession>A0A249XUP6</accession>
<evidence type="ECO:0000313" key="2">
    <source>
        <dbReference type="EMBL" id="ASZ75652.1"/>
    </source>
</evidence>